<feature type="domain" description="Lipocalin-like" evidence="2">
    <location>
        <begin position="34"/>
        <end position="123"/>
    </location>
</feature>
<dbReference type="RefSeq" id="WP_138837382.1">
    <property type="nucleotide sequence ID" value="NZ_VCNI01000002.1"/>
</dbReference>
<keyword evidence="1" id="KW-0732">Signal</keyword>
<feature type="signal peptide" evidence="1">
    <location>
        <begin position="1"/>
        <end position="22"/>
    </location>
</feature>
<sequence>MKPILGGLLAFCLLFMSCSTDAENQEDPNENTSLIGTWYFIAYIDDEGQQDPNGCDNNDFIRFNEDDTFDFAYYYIEGEECITRGDQTGQWSYASDGILELVYNEQETREVGYVIEENELTLTIDEGLGEYQERYEKEE</sequence>
<dbReference type="InterPro" id="IPR024311">
    <property type="entry name" value="Lipocalin-like"/>
</dbReference>
<evidence type="ECO:0000256" key="1">
    <source>
        <dbReference type="SAM" id="SignalP"/>
    </source>
</evidence>
<name>A0ABY2WL55_9FLAO</name>
<keyword evidence="4" id="KW-1185">Reference proteome</keyword>
<protein>
    <submittedName>
        <fullName evidence="3">Lipocalin family protein</fullName>
    </submittedName>
</protein>
<accession>A0ABY2WL55</accession>
<dbReference type="SUPFAM" id="SSF50814">
    <property type="entry name" value="Lipocalins"/>
    <property type="match status" value="1"/>
</dbReference>
<gene>
    <name evidence="3" type="ORF">FGG15_14265</name>
</gene>
<dbReference type="Proteomes" id="UP000751614">
    <property type="component" value="Unassembled WGS sequence"/>
</dbReference>
<dbReference type="InterPro" id="IPR012674">
    <property type="entry name" value="Calycin"/>
</dbReference>
<feature type="chain" id="PRO_5047232739" evidence="1">
    <location>
        <begin position="23"/>
        <end position="139"/>
    </location>
</feature>
<comment type="caution">
    <text evidence="3">The sequence shown here is derived from an EMBL/GenBank/DDBJ whole genome shotgun (WGS) entry which is preliminary data.</text>
</comment>
<dbReference type="Pfam" id="PF13648">
    <property type="entry name" value="Lipocalin_4"/>
    <property type="match status" value="1"/>
</dbReference>
<organism evidence="3 4">
    <name type="scientific">Flagellimonas algicola</name>
    <dbReference type="NCBI Taxonomy" id="2583815"/>
    <lineage>
        <taxon>Bacteria</taxon>
        <taxon>Pseudomonadati</taxon>
        <taxon>Bacteroidota</taxon>
        <taxon>Flavobacteriia</taxon>
        <taxon>Flavobacteriales</taxon>
        <taxon>Flavobacteriaceae</taxon>
        <taxon>Flagellimonas</taxon>
    </lineage>
</organism>
<evidence type="ECO:0000313" key="3">
    <source>
        <dbReference type="EMBL" id="TMU55337.1"/>
    </source>
</evidence>
<reference evidence="3 4" key="1">
    <citation type="submission" date="2019-05" db="EMBL/GenBank/DDBJ databases">
        <title>Flagellimonas sp. AsT0115, sp. nov., isolated from a marine red algae, Asparagopsis taxiformis.</title>
        <authorList>
            <person name="Kim J."/>
            <person name="Jeong S.E."/>
            <person name="Jeon C.O."/>
        </authorList>
    </citation>
    <scope>NUCLEOTIDE SEQUENCE [LARGE SCALE GENOMIC DNA]</scope>
    <source>
        <strain evidence="3 4">AsT0115</strain>
    </source>
</reference>
<proteinExistence type="predicted"/>
<evidence type="ECO:0000259" key="2">
    <source>
        <dbReference type="Pfam" id="PF13648"/>
    </source>
</evidence>
<evidence type="ECO:0000313" key="4">
    <source>
        <dbReference type="Proteomes" id="UP000751614"/>
    </source>
</evidence>
<dbReference type="EMBL" id="VCNI01000002">
    <property type="protein sequence ID" value="TMU55337.1"/>
    <property type="molecule type" value="Genomic_DNA"/>
</dbReference>
<dbReference type="PROSITE" id="PS51257">
    <property type="entry name" value="PROKAR_LIPOPROTEIN"/>
    <property type="match status" value="1"/>
</dbReference>